<sequence>MDIKGYQTHFGGVRICKITKDPYCLELESTRHSCEENLSSGKRGLFQEYCKAHETKLDKTDDHVHDHYELVEEAPPELQVELELIRSTIYCQVYHRYPPHEYVTIIGSG</sequence>
<dbReference type="EMBL" id="CM001224">
    <property type="protein sequence ID" value="KEH19493.1"/>
    <property type="molecule type" value="Genomic_DNA"/>
</dbReference>
<evidence type="ECO:0000313" key="1">
    <source>
        <dbReference type="EMBL" id="KEH19493.1"/>
    </source>
</evidence>
<accession>A0A072TRN3</accession>
<keyword evidence="3" id="KW-1185">Reference proteome</keyword>
<dbReference type="Proteomes" id="UP000002051">
    <property type="component" value="Chromosome 8"/>
</dbReference>
<evidence type="ECO:0000313" key="3">
    <source>
        <dbReference type="Proteomes" id="UP000002051"/>
    </source>
</evidence>
<reference evidence="1 3" key="1">
    <citation type="journal article" date="2011" name="Nature">
        <title>The Medicago genome provides insight into the evolution of rhizobial symbioses.</title>
        <authorList>
            <person name="Young N.D."/>
            <person name="Debelle F."/>
            <person name="Oldroyd G.E."/>
            <person name="Geurts R."/>
            <person name="Cannon S.B."/>
            <person name="Udvardi M.K."/>
            <person name="Benedito V.A."/>
            <person name="Mayer K.F."/>
            <person name="Gouzy J."/>
            <person name="Schoof H."/>
            <person name="Van de Peer Y."/>
            <person name="Proost S."/>
            <person name="Cook D.R."/>
            <person name="Meyers B.C."/>
            <person name="Spannagl M."/>
            <person name="Cheung F."/>
            <person name="De Mita S."/>
            <person name="Krishnakumar V."/>
            <person name="Gundlach H."/>
            <person name="Zhou S."/>
            <person name="Mudge J."/>
            <person name="Bharti A.K."/>
            <person name="Murray J.D."/>
            <person name="Naoumkina M.A."/>
            <person name="Rosen B."/>
            <person name="Silverstein K.A."/>
            <person name="Tang H."/>
            <person name="Rombauts S."/>
            <person name="Zhao P.X."/>
            <person name="Zhou P."/>
            <person name="Barbe V."/>
            <person name="Bardou P."/>
            <person name="Bechner M."/>
            <person name="Bellec A."/>
            <person name="Berger A."/>
            <person name="Berges H."/>
            <person name="Bidwell S."/>
            <person name="Bisseling T."/>
            <person name="Choisne N."/>
            <person name="Couloux A."/>
            <person name="Denny R."/>
            <person name="Deshpande S."/>
            <person name="Dai X."/>
            <person name="Doyle J.J."/>
            <person name="Dudez A.M."/>
            <person name="Farmer A.D."/>
            <person name="Fouteau S."/>
            <person name="Franken C."/>
            <person name="Gibelin C."/>
            <person name="Gish J."/>
            <person name="Goldstein S."/>
            <person name="Gonzalez A.J."/>
            <person name="Green P.J."/>
            <person name="Hallab A."/>
            <person name="Hartog M."/>
            <person name="Hua A."/>
            <person name="Humphray S.J."/>
            <person name="Jeong D.H."/>
            <person name="Jing Y."/>
            <person name="Jocker A."/>
            <person name="Kenton S.M."/>
            <person name="Kim D.J."/>
            <person name="Klee K."/>
            <person name="Lai H."/>
            <person name="Lang C."/>
            <person name="Lin S."/>
            <person name="Macmil S.L."/>
            <person name="Magdelenat G."/>
            <person name="Matthews L."/>
            <person name="McCorrison J."/>
            <person name="Monaghan E.L."/>
            <person name="Mun J.H."/>
            <person name="Najar F.Z."/>
            <person name="Nicholson C."/>
            <person name="Noirot C."/>
            <person name="O'Bleness M."/>
            <person name="Paule C.R."/>
            <person name="Poulain J."/>
            <person name="Prion F."/>
            <person name="Qin B."/>
            <person name="Qu C."/>
            <person name="Retzel E.F."/>
            <person name="Riddle C."/>
            <person name="Sallet E."/>
            <person name="Samain S."/>
            <person name="Samson N."/>
            <person name="Sanders I."/>
            <person name="Saurat O."/>
            <person name="Scarpelli C."/>
            <person name="Schiex T."/>
            <person name="Segurens B."/>
            <person name="Severin A.J."/>
            <person name="Sherrier D.J."/>
            <person name="Shi R."/>
            <person name="Sims S."/>
            <person name="Singer S.R."/>
            <person name="Sinharoy S."/>
            <person name="Sterck L."/>
            <person name="Viollet A."/>
            <person name="Wang B.B."/>
            <person name="Wang K."/>
            <person name="Wang M."/>
            <person name="Wang X."/>
            <person name="Warfsmann J."/>
            <person name="Weissenbach J."/>
            <person name="White D.D."/>
            <person name="White J.D."/>
            <person name="Wiley G.B."/>
            <person name="Wincker P."/>
            <person name="Xing Y."/>
            <person name="Yang L."/>
            <person name="Yao Z."/>
            <person name="Ying F."/>
            <person name="Zhai J."/>
            <person name="Zhou L."/>
            <person name="Zuber A."/>
            <person name="Denarie J."/>
            <person name="Dixon R.A."/>
            <person name="May G.D."/>
            <person name="Schwartz D.C."/>
            <person name="Rogers J."/>
            <person name="Quetier F."/>
            <person name="Town C.D."/>
            <person name="Roe B.A."/>
        </authorList>
    </citation>
    <scope>NUCLEOTIDE SEQUENCE [LARGE SCALE GENOMIC DNA]</scope>
    <source>
        <strain evidence="1">A17</strain>
        <strain evidence="2 3">cv. Jemalong A17</strain>
    </source>
</reference>
<protein>
    <submittedName>
        <fullName evidence="1 2">Uncharacterized protein</fullName>
    </submittedName>
</protein>
<gene>
    <name evidence="1" type="ordered locus">MTR_8g461320</name>
</gene>
<dbReference type="EnsemblPlants" id="KEH19493">
    <property type="protein sequence ID" value="KEH19493"/>
    <property type="gene ID" value="MTR_8g461320"/>
</dbReference>
<name>A0A072TRN3_MEDTR</name>
<reference evidence="1 3" key="2">
    <citation type="journal article" date="2014" name="BMC Genomics">
        <title>An improved genome release (version Mt4.0) for the model legume Medicago truncatula.</title>
        <authorList>
            <person name="Tang H."/>
            <person name="Krishnakumar V."/>
            <person name="Bidwell S."/>
            <person name="Rosen B."/>
            <person name="Chan A."/>
            <person name="Zhou S."/>
            <person name="Gentzbittel L."/>
            <person name="Childs K.L."/>
            <person name="Yandell M."/>
            <person name="Gundlach H."/>
            <person name="Mayer K.F."/>
            <person name="Schwartz D.C."/>
            <person name="Town C.D."/>
        </authorList>
    </citation>
    <scope>GENOME REANNOTATION</scope>
    <source>
        <strain evidence="1">A17</strain>
        <strain evidence="2 3">cv. Jemalong A17</strain>
    </source>
</reference>
<dbReference type="AlphaFoldDB" id="A0A072TRN3"/>
<dbReference type="HOGENOM" id="CLU_2187892_0_0_1"/>
<organism evidence="1 3">
    <name type="scientific">Medicago truncatula</name>
    <name type="common">Barrel medic</name>
    <name type="synonym">Medicago tribuloides</name>
    <dbReference type="NCBI Taxonomy" id="3880"/>
    <lineage>
        <taxon>Eukaryota</taxon>
        <taxon>Viridiplantae</taxon>
        <taxon>Streptophyta</taxon>
        <taxon>Embryophyta</taxon>
        <taxon>Tracheophyta</taxon>
        <taxon>Spermatophyta</taxon>
        <taxon>Magnoliopsida</taxon>
        <taxon>eudicotyledons</taxon>
        <taxon>Gunneridae</taxon>
        <taxon>Pentapetalae</taxon>
        <taxon>rosids</taxon>
        <taxon>fabids</taxon>
        <taxon>Fabales</taxon>
        <taxon>Fabaceae</taxon>
        <taxon>Papilionoideae</taxon>
        <taxon>50 kb inversion clade</taxon>
        <taxon>NPAAA clade</taxon>
        <taxon>Hologalegina</taxon>
        <taxon>IRL clade</taxon>
        <taxon>Trifolieae</taxon>
        <taxon>Medicago</taxon>
    </lineage>
</organism>
<proteinExistence type="predicted"/>
<reference evidence="2" key="3">
    <citation type="submission" date="2015-04" db="UniProtKB">
        <authorList>
            <consortium name="EnsemblPlants"/>
        </authorList>
    </citation>
    <scope>IDENTIFICATION</scope>
    <source>
        <strain evidence="2">cv. Jemalong A17</strain>
    </source>
</reference>
<evidence type="ECO:0000313" key="2">
    <source>
        <dbReference type="EnsemblPlants" id="KEH19493"/>
    </source>
</evidence>